<evidence type="ECO:0000313" key="2">
    <source>
        <dbReference type="EMBL" id="HCE16865.1"/>
    </source>
</evidence>
<dbReference type="InterPro" id="IPR000866">
    <property type="entry name" value="AhpC/TSA"/>
</dbReference>
<dbReference type="OrthoDB" id="9809733at2"/>
<reference evidence="2 3" key="1">
    <citation type="journal article" date="2018" name="Nat. Biotechnol.">
        <title>A standardized bacterial taxonomy based on genome phylogeny substantially revises the tree of life.</title>
        <authorList>
            <person name="Parks D.H."/>
            <person name="Chuvochina M."/>
            <person name="Waite D.W."/>
            <person name="Rinke C."/>
            <person name="Skarshewski A."/>
            <person name="Chaumeil P.A."/>
            <person name="Hugenholtz P."/>
        </authorList>
    </citation>
    <scope>NUCLEOTIDE SEQUENCE [LARGE SCALE GENOMIC DNA]</scope>
    <source>
        <strain evidence="2">UBA8781</strain>
    </source>
</reference>
<keyword evidence="2" id="KW-0575">Peroxidase</keyword>
<comment type="caution">
    <text evidence="2">The sequence shown here is derived from an EMBL/GenBank/DDBJ whole genome shotgun (WGS) entry which is preliminary data.</text>
</comment>
<organism evidence="2 3">
    <name type="scientific">Anaerolinea thermolimosa</name>
    <dbReference type="NCBI Taxonomy" id="229919"/>
    <lineage>
        <taxon>Bacteria</taxon>
        <taxon>Bacillati</taxon>
        <taxon>Chloroflexota</taxon>
        <taxon>Anaerolineae</taxon>
        <taxon>Anaerolineales</taxon>
        <taxon>Anaerolineaceae</taxon>
        <taxon>Anaerolinea</taxon>
    </lineage>
</organism>
<evidence type="ECO:0000313" key="3">
    <source>
        <dbReference type="Proteomes" id="UP000264141"/>
    </source>
</evidence>
<dbReference type="Gene3D" id="3.40.30.10">
    <property type="entry name" value="Glutaredoxin"/>
    <property type="match status" value="1"/>
</dbReference>
<dbReference type="Pfam" id="PF00578">
    <property type="entry name" value="AhpC-TSA"/>
    <property type="match status" value="1"/>
</dbReference>
<gene>
    <name evidence="2" type="ORF">DEQ80_03305</name>
</gene>
<dbReference type="InterPro" id="IPR036249">
    <property type="entry name" value="Thioredoxin-like_sf"/>
</dbReference>
<keyword evidence="2" id="KW-0560">Oxidoreductase</keyword>
<accession>A0A3D1JF66</accession>
<sequence length="106" mass="12065">MAQLRQDYTQFTARNAEIIAIGPDGPNAFKRYWQENNLPFIGCPDLRSRVASQYDQEFNLLKMGRMPALFVIDLEGKIRFQHYGDSMKDIPTNASVLAILDKLQAG</sequence>
<name>A0A3D1JF66_9CHLR</name>
<feature type="domain" description="Alkyl hydroperoxide reductase subunit C/ Thiol specific antioxidant" evidence="1">
    <location>
        <begin position="1"/>
        <end position="80"/>
    </location>
</feature>
<proteinExistence type="predicted"/>
<dbReference type="EMBL" id="DPBP01000015">
    <property type="protein sequence ID" value="HCE16865.1"/>
    <property type="molecule type" value="Genomic_DNA"/>
</dbReference>
<dbReference type="Proteomes" id="UP000264141">
    <property type="component" value="Unassembled WGS sequence"/>
</dbReference>
<protein>
    <submittedName>
        <fullName evidence="2">Thioredoxin peroxidase</fullName>
    </submittedName>
</protein>
<dbReference type="STRING" id="229919.GCA_001050195_00344"/>
<dbReference type="SUPFAM" id="SSF52833">
    <property type="entry name" value="Thioredoxin-like"/>
    <property type="match status" value="1"/>
</dbReference>
<evidence type="ECO:0000259" key="1">
    <source>
        <dbReference type="Pfam" id="PF00578"/>
    </source>
</evidence>
<dbReference type="AlphaFoldDB" id="A0A3D1JF66"/>
<dbReference type="GO" id="GO:0004601">
    <property type="term" value="F:peroxidase activity"/>
    <property type="evidence" value="ECO:0007669"/>
    <property type="project" value="UniProtKB-KW"/>
</dbReference>